<comment type="similarity">
    <text evidence="2 7">Belongs to the cytochrome P450 family.</text>
</comment>
<dbReference type="AlphaFoldDB" id="G5EJS2"/>
<evidence type="ECO:0000256" key="3">
    <source>
        <dbReference type="ARBA" id="ARBA00022723"/>
    </source>
</evidence>
<evidence type="ECO:0000256" key="4">
    <source>
        <dbReference type="ARBA" id="ARBA00023002"/>
    </source>
</evidence>
<dbReference type="GO" id="GO:0016705">
    <property type="term" value="F:oxidoreductase activity, acting on paired donors, with incorporation or reduction of molecular oxygen"/>
    <property type="evidence" value="ECO:0007669"/>
    <property type="project" value="InterPro"/>
</dbReference>
<dbReference type="VEuPathDB" id="FungiDB:AGR57_13912"/>
<dbReference type="InterPro" id="IPR001128">
    <property type="entry name" value="Cyt_P450"/>
</dbReference>
<dbReference type="PANTHER" id="PTHR46206">
    <property type="entry name" value="CYTOCHROME P450"/>
    <property type="match status" value="1"/>
</dbReference>
<organism evidence="9">
    <name type="scientific">Phanerodontia chrysosporium</name>
    <name type="common">White-rot fungus</name>
    <name type="synonym">Sporotrichum pruinosum</name>
    <dbReference type="NCBI Taxonomy" id="2822231"/>
    <lineage>
        <taxon>Eukaryota</taxon>
        <taxon>Fungi</taxon>
        <taxon>Dikarya</taxon>
        <taxon>Basidiomycota</taxon>
        <taxon>Agaricomycotina</taxon>
        <taxon>Agaricomycetes</taxon>
        <taxon>Polyporales</taxon>
        <taxon>Phanerochaetaceae</taxon>
        <taxon>Phanerodontia</taxon>
    </lineage>
</organism>
<keyword evidence="4 7" id="KW-0560">Oxidoreductase</keyword>
<evidence type="ECO:0000256" key="5">
    <source>
        <dbReference type="ARBA" id="ARBA00023004"/>
    </source>
</evidence>
<dbReference type="CDD" id="cd11041">
    <property type="entry name" value="CYP503A1-like"/>
    <property type="match status" value="1"/>
</dbReference>
<proteinExistence type="evidence at transcript level"/>
<dbReference type="PROSITE" id="PS00086">
    <property type="entry name" value="CYTOCHROME_P450"/>
    <property type="match status" value="1"/>
</dbReference>
<evidence type="ECO:0000313" key="9">
    <source>
        <dbReference type="EMBL" id="BAL05134.1"/>
    </source>
</evidence>
<evidence type="ECO:0000256" key="8">
    <source>
        <dbReference type="SAM" id="Phobius"/>
    </source>
</evidence>
<accession>G5EJS2</accession>
<dbReference type="GO" id="GO:0005506">
    <property type="term" value="F:iron ion binding"/>
    <property type="evidence" value="ECO:0007669"/>
    <property type="project" value="InterPro"/>
</dbReference>
<keyword evidence="8" id="KW-1133">Transmembrane helix</keyword>
<dbReference type="InterPro" id="IPR036396">
    <property type="entry name" value="Cyt_P450_sf"/>
</dbReference>
<dbReference type="InterPro" id="IPR002401">
    <property type="entry name" value="Cyt_P450_E_grp-I"/>
</dbReference>
<keyword evidence="7" id="KW-0503">Monooxygenase</keyword>
<reference evidence="9" key="1">
    <citation type="submission" date="2010-10" db="EMBL/GenBank/DDBJ databases">
        <title>Phanerochaete chrysosporium cytochrome P450.</title>
        <authorList>
            <person name="Hirosue S."/>
            <person name="Hiratsuka N."/>
            <person name="Ichinose H."/>
            <person name="Wariishi H."/>
        </authorList>
    </citation>
    <scope>NUCLEOTIDE SEQUENCE</scope>
    <source>
        <strain evidence="9">ATCC 34541</strain>
    </source>
</reference>
<gene>
    <name evidence="9" type="primary">PcCYP_30f</name>
</gene>
<keyword evidence="8" id="KW-0472">Membrane</keyword>
<protein>
    <submittedName>
        <fullName evidence="9">Cytochrome P450</fullName>
    </submittedName>
</protein>
<dbReference type="SUPFAM" id="SSF48264">
    <property type="entry name" value="Cytochrome P450"/>
    <property type="match status" value="1"/>
</dbReference>
<sequence length="513" mass="58109">MASNHLFSGVLPLDRAASTLGYLVCGALLALLLQSILTTISLRHIPTVGTSTLPLLSYKGAYDFTRDIKGVFQQGYAKYKGRAFKIAFTDRWFVVLTGRKLLEELHRLPDGTTSFNHASGSITGSTYIYGRGWLSDPWHIPIIRDRLTKHLAASFGDMYDELETVFRELMPSCEEEWVPVHFITIARTVVARTSNRVFVGLPACRNLGYHTLLVNFALDVSKARNRLAWLPPALKRVAARALTRIDSRIEEGMQYLGPTIRARIVEMERYKGDWPDKPNDILQWIMEELIARKMPMEEAVRIILRINSSAVQTTANSLTHAIYHLAANPDLIAPLREEVDAVITDEGWTKLAMSKLSRLDSFMRESMRLNIVNPFSVRRMALKSFTFSDGTFIPKGTLMVTPAHATHLDEANYEHASVFDPWRFVHQKEEDLSPTKHHFITTSPEFVAWGHGKHACPGRFFASNELKAMMAYIILNYDVKFARAGVRPDNVYSGLTVAPNQEANVLFRRRQTQ</sequence>
<name>G5EJS2_PHACH</name>
<dbReference type="Gene3D" id="1.10.630.10">
    <property type="entry name" value="Cytochrome P450"/>
    <property type="match status" value="1"/>
</dbReference>
<keyword evidence="3 6" id="KW-0479">Metal-binding</keyword>
<evidence type="ECO:0000256" key="1">
    <source>
        <dbReference type="ARBA" id="ARBA00001971"/>
    </source>
</evidence>
<dbReference type="GO" id="GO:0004497">
    <property type="term" value="F:monooxygenase activity"/>
    <property type="evidence" value="ECO:0007669"/>
    <property type="project" value="UniProtKB-KW"/>
</dbReference>
<dbReference type="InterPro" id="IPR017972">
    <property type="entry name" value="Cyt_P450_CS"/>
</dbReference>
<dbReference type="GO" id="GO:0020037">
    <property type="term" value="F:heme binding"/>
    <property type="evidence" value="ECO:0007669"/>
    <property type="project" value="InterPro"/>
</dbReference>
<feature type="transmembrane region" description="Helical" evidence="8">
    <location>
        <begin position="20"/>
        <end position="42"/>
    </location>
</feature>
<keyword evidence="6 7" id="KW-0349">Heme</keyword>
<comment type="cofactor">
    <cofactor evidence="1 6">
        <name>heme</name>
        <dbReference type="ChEBI" id="CHEBI:30413"/>
    </cofactor>
</comment>
<dbReference type="PRINTS" id="PR00463">
    <property type="entry name" value="EP450I"/>
</dbReference>
<evidence type="ECO:0000256" key="6">
    <source>
        <dbReference type="PIRSR" id="PIRSR602401-1"/>
    </source>
</evidence>
<evidence type="ECO:0000256" key="7">
    <source>
        <dbReference type="RuleBase" id="RU000461"/>
    </source>
</evidence>
<feature type="binding site" description="axial binding residue" evidence="6">
    <location>
        <position position="456"/>
    </location>
    <ligand>
        <name>heme</name>
        <dbReference type="ChEBI" id="CHEBI:30413"/>
    </ligand>
    <ligandPart>
        <name>Fe</name>
        <dbReference type="ChEBI" id="CHEBI:18248"/>
    </ligandPart>
</feature>
<dbReference type="SMR" id="G5EJS2"/>
<dbReference type="Pfam" id="PF00067">
    <property type="entry name" value="p450"/>
    <property type="match status" value="1"/>
</dbReference>
<keyword evidence="8" id="KW-0812">Transmembrane</keyword>
<dbReference type="EMBL" id="AB597847">
    <property type="protein sequence ID" value="BAL05134.1"/>
    <property type="molecule type" value="mRNA"/>
</dbReference>
<evidence type="ECO:0000256" key="2">
    <source>
        <dbReference type="ARBA" id="ARBA00010617"/>
    </source>
</evidence>
<keyword evidence="5 6" id="KW-0408">Iron</keyword>